<feature type="compositionally biased region" description="Polar residues" evidence="1">
    <location>
        <begin position="7"/>
        <end position="16"/>
    </location>
</feature>
<feature type="compositionally biased region" description="Polar residues" evidence="1">
    <location>
        <begin position="548"/>
        <end position="561"/>
    </location>
</feature>
<dbReference type="OrthoDB" id="1918685at2759"/>
<protein>
    <submittedName>
        <fullName evidence="3">Uncharacterized protein</fullName>
    </submittedName>
</protein>
<feature type="compositionally biased region" description="Basic and acidic residues" evidence="1">
    <location>
        <begin position="523"/>
        <end position="547"/>
    </location>
</feature>
<feature type="region of interest" description="Disordered" evidence="1">
    <location>
        <begin position="173"/>
        <end position="220"/>
    </location>
</feature>
<feature type="compositionally biased region" description="Low complexity" evidence="1">
    <location>
        <begin position="30"/>
        <end position="51"/>
    </location>
</feature>
<dbReference type="EMBL" id="KQ001773">
    <property type="protein sequence ID" value="KJP84929.1"/>
    <property type="molecule type" value="Genomic_DNA"/>
</dbReference>
<feature type="region of interest" description="Disordered" evidence="1">
    <location>
        <begin position="469"/>
        <end position="603"/>
    </location>
</feature>
<keyword evidence="2" id="KW-0812">Transmembrane</keyword>
<dbReference type="VEuPathDB" id="PlasmoDB:AK88_05438"/>
<organism evidence="3 4">
    <name type="scientific">Plasmodium fragile</name>
    <dbReference type="NCBI Taxonomy" id="5857"/>
    <lineage>
        <taxon>Eukaryota</taxon>
        <taxon>Sar</taxon>
        <taxon>Alveolata</taxon>
        <taxon>Apicomplexa</taxon>
        <taxon>Aconoidasida</taxon>
        <taxon>Haemosporida</taxon>
        <taxon>Plasmodiidae</taxon>
        <taxon>Plasmodium</taxon>
        <taxon>Plasmodium (Plasmodium)</taxon>
    </lineage>
</organism>
<keyword evidence="4" id="KW-1185">Reference proteome</keyword>
<sequence length="603" mass="64514">MDFSFITCPSFQQCTDPTEPKNTEPSVQKLPEAQPEPEAASAAAAGSGPLPTTTSNGSAAGKPKDIPPVHVSAGNIPAGSGSFLGPGKAIDVGNDDPPPLNPPKPKPNPNPDQSGSSSPSGSSGGLGGSVQDDGSSRGSPLPVPSKKDVPNEYDKEICGLGLFDNVPAKCTNSDTSATRDSAKDGPGINGTISATVEAGPTDPLVTKEDSSSPSGTITDLKLDPSVNVMAAGGHFGTGPTPGPKGNPPHNVEHGGPFFPDLTGTVLTATTPILFFLTSVTVALLGYSLWKASTLGTSSGNGTSQFDTTDVITTVSLSDATDVGKRGQRNFYDSRATGRPTTTVFDDMRKKFKPRIRVKNPRTIKSKPQVGTAKNKLKECCQKLKRCKMGRRAWLGLVVVATVLYPVLHSLVESSMIELFGTGTSAVGGTIAISVVPILIPIIYCCVLVCFLRSKTGKCLLDKIWKKKKEGPTATEKNEGEVNKKPETPGKQHAPKKAGESQKPQVPEKKESSGILEVPNKPETPGKSDVPQKQETPKKPEVSNKTEMHLSNQKCQRHQTYQRNRKHLRNQKYLTKRRYLEKQKCQRNRKYAQKHKHLRNQKYS</sequence>
<feature type="compositionally biased region" description="Basic residues" evidence="1">
    <location>
        <begin position="562"/>
        <end position="576"/>
    </location>
</feature>
<dbReference type="GeneID" id="24270752"/>
<feature type="region of interest" description="Disordered" evidence="1">
    <location>
        <begin position="1"/>
        <end position="152"/>
    </location>
</feature>
<evidence type="ECO:0000256" key="2">
    <source>
        <dbReference type="SAM" id="Phobius"/>
    </source>
</evidence>
<keyword evidence="2" id="KW-0472">Membrane</keyword>
<feature type="transmembrane region" description="Helical" evidence="2">
    <location>
        <begin position="272"/>
        <end position="289"/>
    </location>
</feature>
<accession>A0A0D9QD72</accession>
<feature type="transmembrane region" description="Helical" evidence="2">
    <location>
        <begin position="392"/>
        <end position="410"/>
    </location>
</feature>
<evidence type="ECO:0000313" key="4">
    <source>
        <dbReference type="Proteomes" id="UP000054561"/>
    </source>
</evidence>
<reference evidence="3 4" key="1">
    <citation type="submission" date="2014-03" db="EMBL/GenBank/DDBJ databases">
        <title>The Genome Sequence of Plasmodium fragile nilgiri.</title>
        <authorList>
            <consortium name="The Broad Institute Genomics Platform"/>
            <consortium name="The Broad Institute Genome Sequencing Center for Infectious Disease"/>
            <person name="Neafsey D."/>
            <person name="Duraisingh M."/>
            <person name="Young S.K."/>
            <person name="Zeng Q."/>
            <person name="Gargeya S."/>
            <person name="Abouelleil A."/>
            <person name="Alvarado L."/>
            <person name="Chapman S.B."/>
            <person name="Gainer-Dewar J."/>
            <person name="Goldberg J."/>
            <person name="Griggs A."/>
            <person name="Gujja S."/>
            <person name="Hansen M."/>
            <person name="Howarth C."/>
            <person name="Imamovic A."/>
            <person name="Larimer J."/>
            <person name="Pearson M."/>
            <person name="Poon T.W."/>
            <person name="Priest M."/>
            <person name="Roberts A."/>
            <person name="Saif S."/>
            <person name="Shea T."/>
            <person name="Sykes S."/>
            <person name="Wortman J."/>
            <person name="Nusbaum C."/>
            <person name="Birren B."/>
        </authorList>
    </citation>
    <scope>NUCLEOTIDE SEQUENCE [LARGE SCALE GENOMIC DNA]</scope>
    <source>
        <strain evidence="4">nilgiri</strain>
    </source>
</reference>
<name>A0A0D9QD72_PLAFR</name>
<feature type="compositionally biased region" description="Basic residues" evidence="1">
    <location>
        <begin position="584"/>
        <end position="603"/>
    </location>
</feature>
<dbReference type="RefSeq" id="XP_012338463.1">
    <property type="nucleotide sequence ID" value="XM_012483040.1"/>
</dbReference>
<keyword evidence="2" id="KW-1133">Transmembrane helix</keyword>
<dbReference type="Proteomes" id="UP000054561">
    <property type="component" value="Unassembled WGS sequence"/>
</dbReference>
<feature type="compositionally biased region" description="Basic and acidic residues" evidence="1">
    <location>
        <begin position="475"/>
        <end position="489"/>
    </location>
</feature>
<evidence type="ECO:0000256" key="1">
    <source>
        <dbReference type="SAM" id="MobiDB-lite"/>
    </source>
</evidence>
<dbReference type="AlphaFoldDB" id="A0A0D9QD72"/>
<feature type="compositionally biased region" description="Pro residues" evidence="1">
    <location>
        <begin position="96"/>
        <end position="110"/>
    </location>
</feature>
<proteinExistence type="predicted"/>
<evidence type="ECO:0000313" key="3">
    <source>
        <dbReference type="EMBL" id="KJP84929.1"/>
    </source>
</evidence>
<feature type="transmembrane region" description="Helical" evidence="2">
    <location>
        <begin position="430"/>
        <end position="451"/>
    </location>
</feature>
<feature type="compositionally biased region" description="Low complexity" evidence="1">
    <location>
        <begin position="111"/>
        <end position="121"/>
    </location>
</feature>
<gene>
    <name evidence="3" type="ORF">AK88_05438</name>
</gene>